<gene>
    <name evidence="1" type="ORF">H310_03270</name>
</gene>
<dbReference type="RefSeq" id="XP_008865290.1">
    <property type="nucleotide sequence ID" value="XM_008867068.1"/>
</dbReference>
<proteinExistence type="predicted"/>
<dbReference type="VEuPathDB" id="FungiDB:H310_03270"/>
<organism evidence="1">
    <name type="scientific">Aphanomyces invadans</name>
    <dbReference type="NCBI Taxonomy" id="157072"/>
    <lineage>
        <taxon>Eukaryota</taxon>
        <taxon>Sar</taxon>
        <taxon>Stramenopiles</taxon>
        <taxon>Oomycota</taxon>
        <taxon>Saprolegniomycetes</taxon>
        <taxon>Saprolegniales</taxon>
        <taxon>Verrucalvaceae</taxon>
        <taxon>Aphanomyces</taxon>
    </lineage>
</organism>
<dbReference type="AlphaFoldDB" id="A0A024UIT7"/>
<dbReference type="GeneID" id="20080320"/>
<evidence type="ECO:0000313" key="1">
    <source>
        <dbReference type="EMBL" id="ETW05513.1"/>
    </source>
</evidence>
<reference evidence="1" key="1">
    <citation type="submission" date="2013-12" db="EMBL/GenBank/DDBJ databases">
        <title>The Genome Sequence of Aphanomyces invadans NJM9701.</title>
        <authorList>
            <consortium name="The Broad Institute Genomics Platform"/>
            <person name="Russ C."/>
            <person name="Tyler B."/>
            <person name="van West P."/>
            <person name="Dieguez-Uribeondo J."/>
            <person name="Young S.K."/>
            <person name="Zeng Q."/>
            <person name="Gargeya S."/>
            <person name="Fitzgerald M."/>
            <person name="Abouelleil A."/>
            <person name="Alvarado L."/>
            <person name="Chapman S.B."/>
            <person name="Gainer-Dewar J."/>
            <person name="Goldberg J."/>
            <person name="Griggs A."/>
            <person name="Gujja S."/>
            <person name="Hansen M."/>
            <person name="Howarth C."/>
            <person name="Imamovic A."/>
            <person name="Ireland A."/>
            <person name="Larimer J."/>
            <person name="McCowan C."/>
            <person name="Murphy C."/>
            <person name="Pearson M."/>
            <person name="Poon T.W."/>
            <person name="Priest M."/>
            <person name="Roberts A."/>
            <person name="Saif S."/>
            <person name="Shea T."/>
            <person name="Sykes S."/>
            <person name="Wortman J."/>
            <person name="Nusbaum C."/>
            <person name="Birren B."/>
        </authorList>
    </citation>
    <scope>NUCLEOTIDE SEQUENCE [LARGE SCALE GENOMIC DNA]</scope>
    <source>
        <strain evidence="1">NJM9701</strain>
    </source>
</reference>
<accession>A0A024UIT7</accession>
<name>A0A024UIT7_9STRA</name>
<sequence>MERSSATVLTSQELVDAVVAYDHGVRLDMVALISVAQPIKSTLFAPFHAAIPPRHDQWRHSGVVQQLASMPRIQNGVVAHALWSGNLPLFTRLPVELL</sequence>
<protein>
    <submittedName>
        <fullName evidence="1">Uncharacterized protein</fullName>
    </submittedName>
</protein>
<dbReference type="EMBL" id="KI913956">
    <property type="protein sequence ID" value="ETW05513.1"/>
    <property type="molecule type" value="Genomic_DNA"/>
</dbReference>